<keyword evidence="2" id="KW-1185">Reference proteome</keyword>
<gene>
    <name evidence="1" type="ORF">PJF56_07840</name>
</gene>
<dbReference type="EMBL" id="JAQPOK010000066">
    <property type="protein sequence ID" value="MDJ1178770.1"/>
    <property type="molecule type" value="Genomic_DNA"/>
</dbReference>
<protein>
    <submittedName>
        <fullName evidence="1">Uncharacterized protein</fullName>
    </submittedName>
</protein>
<comment type="caution">
    <text evidence="1">The sequence shown here is derived from an EMBL/GenBank/DDBJ whole genome shotgun (WGS) entry which is preliminary data.</text>
</comment>
<evidence type="ECO:0000313" key="1">
    <source>
        <dbReference type="EMBL" id="MDJ1178770.1"/>
    </source>
</evidence>
<proteinExistence type="predicted"/>
<name>A0ABT7BHV6_9CYAN</name>
<sequence length="150" mass="16723">MAKVTECKVFGHQPKHSGLNLTLLPQSLLDKLRQVCSADPVFVEITSVPNGTIAYGYAWYEENEHLENPSTDRWAIGLEPTLMDTCLVSPGDVVQLRALRTDEIQNAISLEVQVLGENKDKIQTEEDLECVKNRILGGDVILAKDSRFID</sequence>
<accession>A0ABT7BHV6</accession>
<organism evidence="1 2">
    <name type="scientific">Roseofilum halophilum BLCC-M91</name>
    <dbReference type="NCBI Taxonomy" id="3022259"/>
    <lineage>
        <taxon>Bacteria</taxon>
        <taxon>Bacillati</taxon>
        <taxon>Cyanobacteriota</taxon>
        <taxon>Cyanophyceae</taxon>
        <taxon>Desertifilales</taxon>
        <taxon>Desertifilaceae</taxon>
        <taxon>Roseofilum</taxon>
        <taxon>Roseofilum halophilum</taxon>
    </lineage>
</organism>
<dbReference type="RefSeq" id="WP_283762082.1">
    <property type="nucleotide sequence ID" value="NZ_JAQPOK010000066.1"/>
</dbReference>
<evidence type="ECO:0000313" key="2">
    <source>
        <dbReference type="Proteomes" id="UP001231370"/>
    </source>
</evidence>
<dbReference type="Proteomes" id="UP001231370">
    <property type="component" value="Unassembled WGS sequence"/>
</dbReference>
<reference evidence="1 2" key="1">
    <citation type="submission" date="2023-01" db="EMBL/GenBank/DDBJ databases">
        <title>Novel diversity within Roseofilum (Cyanobacteria; Desertifilaceae) from marine benthic mats with descriptions of four novel species.</title>
        <authorList>
            <person name="Wang Y."/>
            <person name="Berthold D.E."/>
            <person name="Hu J."/>
            <person name="Lefler F.W."/>
            <person name="Laughinghouse H.D. IV."/>
        </authorList>
    </citation>
    <scope>NUCLEOTIDE SEQUENCE [LARGE SCALE GENOMIC DNA]</scope>
    <source>
        <strain evidence="1 2">BLCC-M91</strain>
    </source>
</reference>